<accession>A0A0F9L155</accession>
<dbReference type="InterPro" id="IPR049945">
    <property type="entry name" value="AAA_22"/>
</dbReference>
<dbReference type="PANTHER" id="PTHR10763">
    <property type="entry name" value="CELL DIVISION CONTROL PROTEIN 6-RELATED"/>
    <property type="match status" value="1"/>
</dbReference>
<dbReference type="InterPro" id="IPR027417">
    <property type="entry name" value="P-loop_NTPase"/>
</dbReference>
<organism evidence="7">
    <name type="scientific">marine sediment metagenome</name>
    <dbReference type="NCBI Taxonomy" id="412755"/>
    <lineage>
        <taxon>unclassified sequences</taxon>
        <taxon>metagenomes</taxon>
        <taxon>ecological metagenomes</taxon>
    </lineage>
</organism>
<reference evidence="7" key="1">
    <citation type="journal article" date="2015" name="Nature">
        <title>Complex archaea that bridge the gap between prokaryotes and eukaryotes.</title>
        <authorList>
            <person name="Spang A."/>
            <person name="Saw J.H."/>
            <person name="Jorgensen S.L."/>
            <person name="Zaremba-Niedzwiedzka K."/>
            <person name="Martijn J."/>
            <person name="Lind A.E."/>
            <person name="van Eijk R."/>
            <person name="Schleper C."/>
            <person name="Guy L."/>
            <person name="Ettema T.J."/>
        </authorList>
    </citation>
    <scope>NUCLEOTIDE SEQUENCE</scope>
</reference>
<dbReference type="SMART" id="SM01074">
    <property type="entry name" value="Cdc6_C"/>
    <property type="match status" value="1"/>
</dbReference>
<evidence type="ECO:0000256" key="2">
    <source>
        <dbReference type="ARBA" id="ARBA00022705"/>
    </source>
</evidence>
<keyword evidence="2" id="KW-0235">DNA replication</keyword>
<evidence type="ECO:0000259" key="5">
    <source>
        <dbReference type="SMART" id="SM00382"/>
    </source>
</evidence>
<dbReference type="InterPro" id="IPR036390">
    <property type="entry name" value="WH_DNA-bd_sf"/>
</dbReference>
<evidence type="ECO:0008006" key="8">
    <source>
        <dbReference type="Google" id="ProtNLM"/>
    </source>
</evidence>
<dbReference type="InterPro" id="IPR055237">
    <property type="entry name" value="Cdc6_lid"/>
</dbReference>
<dbReference type="Gene3D" id="1.10.10.10">
    <property type="entry name" value="Winged helix-like DNA-binding domain superfamily/Winged helix DNA-binding domain"/>
    <property type="match status" value="1"/>
</dbReference>
<feature type="domain" description="Cdc6 C-terminal" evidence="6">
    <location>
        <begin position="298"/>
        <end position="387"/>
    </location>
</feature>
<proteinExistence type="inferred from homology"/>
<dbReference type="SMART" id="SM00382">
    <property type="entry name" value="AAA"/>
    <property type="match status" value="1"/>
</dbReference>
<evidence type="ECO:0000256" key="1">
    <source>
        <dbReference type="ARBA" id="ARBA00006184"/>
    </source>
</evidence>
<dbReference type="Pfam" id="PF13401">
    <property type="entry name" value="AAA_22"/>
    <property type="match status" value="1"/>
</dbReference>
<keyword evidence="4" id="KW-0067">ATP-binding</keyword>
<feature type="domain" description="AAA+ ATPase" evidence="5">
    <location>
        <begin position="55"/>
        <end position="208"/>
    </location>
</feature>
<dbReference type="Gene3D" id="3.40.50.300">
    <property type="entry name" value="P-loop containing nucleotide triphosphate hydrolases"/>
    <property type="match status" value="1"/>
</dbReference>
<dbReference type="SUPFAM" id="SSF52540">
    <property type="entry name" value="P-loop containing nucleoside triphosphate hydrolases"/>
    <property type="match status" value="1"/>
</dbReference>
<gene>
    <name evidence="7" type="ORF">LCGC14_1336760</name>
</gene>
<dbReference type="Pfam" id="PF09079">
    <property type="entry name" value="WHD_Cdc6"/>
    <property type="match status" value="1"/>
</dbReference>
<evidence type="ECO:0000256" key="3">
    <source>
        <dbReference type="ARBA" id="ARBA00022741"/>
    </source>
</evidence>
<dbReference type="CDD" id="cd00009">
    <property type="entry name" value="AAA"/>
    <property type="match status" value="1"/>
</dbReference>
<dbReference type="AlphaFoldDB" id="A0A0F9L155"/>
<dbReference type="InterPro" id="IPR036388">
    <property type="entry name" value="WH-like_DNA-bd_sf"/>
</dbReference>
<comment type="similarity">
    <text evidence="1">Belongs to the CDC6/cdc18 family.</text>
</comment>
<comment type="caution">
    <text evidence="7">The sequence shown here is derived from an EMBL/GenBank/DDBJ whole genome shotgun (WGS) entry which is preliminary data.</text>
</comment>
<sequence length="399" mass="46289">MDKDEFRKQIMKKSVFKQVSSLDKSWVPEKLYCREEALKTLIVNYRRILVETEQPSINCLVLGKGGIGKTTLARYFGKNLRTNAIENEVNLFVEYFDCINFRSKSKIIRELLAKYTHGSGRGYSDDEALKLILTKLIREKGYMLLIIDEIHILKPDDVLAFLNIAETFGHQNAKLSILLICRGTDWMRIENEKILSRLNEKITLQPYNFDESMKILTYRSEIALKEYIMDGELLTMIAQIVVENKNMRHGIEILRKSGLYCDKESLEKVTADIIREASDDVYPTFRAEVIDGLKDQELLALHGIVRSLINDGTPFTLVDDAYDEYLSICESYSVESHVKMSFRKYVRQLNQLKIIASKTVRIEDATRGRHLEITLLDIPVKKLEELLEDIFERKFAHEN</sequence>
<dbReference type="GO" id="GO:0006260">
    <property type="term" value="P:DNA replication"/>
    <property type="evidence" value="ECO:0007669"/>
    <property type="project" value="UniProtKB-KW"/>
</dbReference>
<dbReference type="InterPro" id="IPR003593">
    <property type="entry name" value="AAA+_ATPase"/>
</dbReference>
<dbReference type="GO" id="GO:0005524">
    <property type="term" value="F:ATP binding"/>
    <property type="evidence" value="ECO:0007669"/>
    <property type="project" value="UniProtKB-KW"/>
</dbReference>
<dbReference type="InterPro" id="IPR015163">
    <property type="entry name" value="Cdc6_C"/>
</dbReference>
<dbReference type="Pfam" id="PF22703">
    <property type="entry name" value="Cdc6_lid"/>
    <property type="match status" value="1"/>
</dbReference>
<evidence type="ECO:0000259" key="6">
    <source>
        <dbReference type="SMART" id="SM01074"/>
    </source>
</evidence>
<dbReference type="GO" id="GO:0016887">
    <property type="term" value="F:ATP hydrolysis activity"/>
    <property type="evidence" value="ECO:0007669"/>
    <property type="project" value="InterPro"/>
</dbReference>
<dbReference type="PANTHER" id="PTHR10763:SF31">
    <property type="entry name" value="ORC1-TYPE DNA REPLICATION PROTEIN 2"/>
    <property type="match status" value="1"/>
</dbReference>
<dbReference type="Gene3D" id="1.10.8.60">
    <property type="match status" value="1"/>
</dbReference>
<dbReference type="SUPFAM" id="SSF46785">
    <property type="entry name" value="Winged helix' DNA-binding domain"/>
    <property type="match status" value="1"/>
</dbReference>
<dbReference type="EMBL" id="LAZR01008134">
    <property type="protein sequence ID" value="KKM80746.1"/>
    <property type="molecule type" value="Genomic_DNA"/>
</dbReference>
<evidence type="ECO:0000256" key="4">
    <source>
        <dbReference type="ARBA" id="ARBA00022840"/>
    </source>
</evidence>
<name>A0A0F9L155_9ZZZZ</name>
<dbReference type="InterPro" id="IPR050311">
    <property type="entry name" value="ORC1/CDC6"/>
</dbReference>
<protein>
    <recommendedName>
        <fullName evidence="8">AAA+ ATPase domain-containing protein</fullName>
    </recommendedName>
</protein>
<keyword evidence="3" id="KW-0547">Nucleotide-binding</keyword>
<evidence type="ECO:0000313" key="7">
    <source>
        <dbReference type="EMBL" id="KKM80746.1"/>
    </source>
</evidence>